<reference evidence="3" key="1">
    <citation type="submission" date="2021-01" db="EMBL/GenBank/DDBJ databases">
        <authorList>
            <person name="Corre E."/>
            <person name="Pelletier E."/>
            <person name="Niang G."/>
            <person name="Scheremetjew M."/>
            <person name="Finn R."/>
            <person name="Kale V."/>
            <person name="Holt S."/>
            <person name="Cochrane G."/>
            <person name="Meng A."/>
            <person name="Brown T."/>
            <person name="Cohen L."/>
        </authorList>
    </citation>
    <scope>NUCLEOTIDE SEQUENCE</scope>
    <source>
        <strain evidence="3">RCC1130</strain>
    </source>
</reference>
<organism evidence="3">
    <name type="scientific">Calcidiscus leptoporus</name>
    <dbReference type="NCBI Taxonomy" id="127549"/>
    <lineage>
        <taxon>Eukaryota</taxon>
        <taxon>Haptista</taxon>
        <taxon>Haptophyta</taxon>
        <taxon>Prymnesiophyceae</taxon>
        <taxon>Coccolithales</taxon>
        <taxon>Calcidiscaceae</taxon>
        <taxon>Calcidiscus</taxon>
    </lineage>
</organism>
<feature type="chain" id="PRO_5031410736" description="Selenoprotein W" evidence="2">
    <location>
        <begin position="34"/>
        <end position="197"/>
    </location>
</feature>
<keyword evidence="2" id="KW-0732">Signal</keyword>
<dbReference type="InterPro" id="IPR011893">
    <property type="entry name" value="Selenoprotein_Rdx-typ"/>
</dbReference>
<dbReference type="InterPro" id="IPR036249">
    <property type="entry name" value="Thioredoxin-like_sf"/>
</dbReference>
<evidence type="ECO:0000313" key="3">
    <source>
        <dbReference type="EMBL" id="CAD8524819.1"/>
    </source>
</evidence>
<dbReference type="Pfam" id="PF10262">
    <property type="entry name" value="Rdx"/>
    <property type="match status" value="1"/>
</dbReference>
<dbReference type="PANTHER" id="PTHR36417:SF2">
    <property type="entry name" value="SELENOPROTEIN DOMAIN PROTEIN (AFU_ORTHOLOGUE AFUA_1G05220)"/>
    <property type="match status" value="1"/>
</dbReference>
<evidence type="ECO:0000256" key="1">
    <source>
        <dbReference type="ARBA" id="ARBA00023284"/>
    </source>
</evidence>
<dbReference type="AlphaFoldDB" id="A0A7S0NPF3"/>
<proteinExistence type="predicted"/>
<gene>
    <name evidence="3" type="ORF">CLEP1334_LOCUS1254</name>
</gene>
<dbReference type="EMBL" id="HBER01002334">
    <property type="protein sequence ID" value="CAD8524819.1"/>
    <property type="molecule type" value="Transcribed_RNA"/>
</dbReference>
<keyword evidence="1" id="KW-0676">Redox-active center</keyword>
<evidence type="ECO:0008006" key="4">
    <source>
        <dbReference type="Google" id="ProtNLM"/>
    </source>
</evidence>
<dbReference type="SUPFAM" id="SSF52833">
    <property type="entry name" value="Thioredoxin-like"/>
    <property type="match status" value="1"/>
</dbReference>
<dbReference type="NCBIfam" id="TIGR02174">
    <property type="entry name" value="CXXU_selWTH"/>
    <property type="match status" value="1"/>
</dbReference>
<accession>A0A7S0NPF3</accession>
<protein>
    <recommendedName>
        <fullName evidence="4">Selenoprotein W</fullName>
    </recommendedName>
</protein>
<dbReference type="PANTHER" id="PTHR36417">
    <property type="entry name" value="SELENOPROTEIN DOMAIN PROTEIN (AFU_ORTHOLOGUE AFUA_1G05220)"/>
    <property type="match status" value="1"/>
</dbReference>
<evidence type="ECO:0000256" key="2">
    <source>
        <dbReference type="SAM" id="SignalP"/>
    </source>
</evidence>
<dbReference type="Gene3D" id="3.40.30.10">
    <property type="entry name" value="Glutaredoxin"/>
    <property type="match status" value="1"/>
</dbReference>
<name>A0A7S0NPF3_9EUKA</name>
<feature type="signal peptide" evidence="2">
    <location>
        <begin position="1"/>
        <end position="33"/>
    </location>
</feature>
<sequence>MRKPRKPRTGKAGAKEMHAFRSLLLLWLRPGTAYILAPHRGLRTLPRPPTFVPLAVAADTDDSDDVELLCRLPRVSIEYCSQCNWMLRSAWLSQELLTTFNGTIREVALQPNHAGGGVFVVSVADEEGEAVVWDRREQERFPEAKELKQLVRDVLQPGRSLGHSDKPAEARSSAQTAVSRLLGLLAFSGRPRRRRDS</sequence>